<organism evidence="1">
    <name type="scientific">Pyrodinium bahamense</name>
    <dbReference type="NCBI Taxonomy" id="73915"/>
    <lineage>
        <taxon>Eukaryota</taxon>
        <taxon>Sar</taxon>
        <taxon>Alveolata</taxon>
        <taxon>Dinophyceae</taxon>
        <taxon>Gonyaulacales</taxon>
        <taxon>Pyrocystaceae</taxon>
        <taxon>Pyrodinium</taxon>
    </lineage>
</organism>
<reference evidence="1" key="1">
    <citation type="submission" date="2021-01" db="EMBL/GenBank/DDBJ databases">
        <authorList>
            <person name="Corre E."/>
            <person name="Pelletier E."/>
            <person name="Niang G."/>
            <person name="Scheremetjew M."/>
            <person name="Finn R."/>
            <person name="Kale V."/>
            <person name="Holt S."/>
            <person name="Cochrane G."/>
            <person name="Meng A."/>
            <person name="Brown T."/>
            <person name="Cohen L."/>
        </authorList>
    </citation>
    <scope>NUCLEOTIDE SEQUENCE</scope>
    <source>
        <strain evidence="1">Pbaha01</strain>
    </source>
</reference>
<dbReference type="EMBL" id="HBEG01030477">
    <property type="protein sequence ID" value="CAD8367895.1"/>
    <property type="molecule type" value="Transcribed_RNA"/>
</dbReference>
<name>A0A7S0ALT8_9DINO</name>
<proteinExistence type="predicted"/>
<protein>
    <submittedName>
        <fullName evidence="1">Uncharacterized protein</fullName>
    </submittedName>
</protein>
<dbReference type="AlphaFoldDB" id="A0A7S0ALT8"/>
<gene>
    <name evidence="1" type="ORF">PBAH0796_LOCUS18605</name>
</gene>
<accession>A0A7S0ALT8</accession>
<sequence length="208" mass="21727">MAAFGCSRKASTAARRTPGRRGGLSTFLAFVAAVAILTRIAASAFVVAPAGVATRACGRAAPIGRGAPKVSLAAKTREECEAEENNPLNKIKSLGLAGTISYALWESAFWIIGGGGAFAAYVWSNGHLPDFSNQEEMAKVGGGAFVFINGARLIVPVRIGLAISTAPWIEENIVKKWFPQDEECAVYDDDVEAGAKEGAKAPKEKVGA</sequence>
<evidence type="ECO:0000313" key="1">
    <source>
        <dbReference type="EMBL" id="CAD8367895.1"/>
    </source>
</evidence>